<protein>
    <submittedName>
        <fullName evidence="4">GNAT family N-acetyltransferase</fullName>
        <ecNumber evidence="4">2.3.-.-</ecNumber>
    </submittedName>
</protein>
<evidence type="ECO:0000256" key="1">
    <source>
        <dbReference type="ARBA" id="ARBA00022679"/>
    </source>
</evidence>
<keyword evidence="5" id="KW-1185">Reference proteome</keyword>
<dbReference type="CDD" id="cd04301">
    <property type="entry name" value="NAT_SF"/>
    <property type="match status" value="1"/>
</dbReference>
<reference evidence="5" key="1">
    <citation type="journal article" date="2019" name="Int. J. Syst. Evol. Microbiol.">
        <title>The Global Catalogue of Microorganisms (GCM) 10K type strain sequencing project: providing services to taxonomists for standard genome sequencing and annotation.</title>
        <authorList>
            <consortium name="The Broad Institute Genomics Platform"/>
            <consortium name="The Broad Institute Genome Sequencing Center for Infectious Disease"/>
            <person name="Wu L."/>
            <person name="Ma J."/>
        </authorList>
    </citation>
    <scope>NUCLEOTIDE SEQUENCE [LARGE SCALE GENOMIC DNA]</scope>
    <source>
        <strain evidence="5">KCTC 12907</strain>
    </source>
</reference>
<dbReference type="InterPro" id="IPR050832">
    <property type="entry name" value="Bact_Acetyltransf"/>
</dbReference>
<dbReference type="PANTHER" id="PTHR43877:SF1">
    <property type="entry name" value="ACETYLTRANSFERASE"/>
    <property type="match status" value="1"/>
</dbReference>
<dbReference type="Gene3D" id="3.40.630.30">
    <property type="match status" value="1"/>
</dbReference>
<proteinExistence type="predicted"/>
<sequence>MKSVKEYRIAAAGAERGRDIADFVLSQMRDLYPKGAYEEDPQDLRLFEQVYVRPANAVFLIAEDADGALLGTTAVRPYDGRFPELTPLLGAGPVCEIVKVYIHPNWRRKGIGSRLYAEAERTAREAGYAESYLHTSLHLPGGYSFWQSRGYLERYWEADRIAHMSKKLDES</sequence>
<dbReference type="InterPro" id="IPR016181">
    <property type="entry name" value="Acyl_CoA_acyltransferase"/>
</dbReference>
<gene>
    <name evidence="4" type="ORF">ACFQMJ_31665</name>
</gene>
<name>A0ABW2FLY7_9BACL</name>
<dbReference type="RefSeq" id="WP_378047639.1">
    <property type="nucleotide sequence ID" value="NZ_JBHMDN010000014.1"/>
</dbReference>
<dbReference type="Pfam" id="PF00583">
    <property type="entry name" value="Acetyltransf_1"/>
    <property type="match status" value="1"/>
</dbReference>
<feature type="domain" description="N-acetyltransferase" evidence="3">
    <location>
        <begin position="15"/>
        <end position="169"/>
    </location>
</feature>
<dbReference type="EMBL" id="JBHTAI010000030">
    <property type="protein sequence ID" value="MFC7153120.1"/>
    <property type="molecule type" value="Genomic_DNA"/>
</dbReference>
<keyword evidence="2 4" id="KW-0012">Acyltransferase</keyword>
<dbReference type="InterPro" id="IPR000182">
    <property type="entry name" value="GNAT_dom"/>
</dbReference>
<dbReference type="PROSITE" id="PS51186">
    <property type="entry name" value="GNAT"/>
    <property type="match status" value="1"/>
</dbReference>
<dbReference type="EC" id="2.3.-.-" evidence="4"/>
<dbReference type="PANTHER" id="PTHR43877">
    <property type="entry name" value="AMINOALKYLPHOSPHONATE N-ACETYLTRANSFERASE-RELATED-RELATED"/>
    <property type="match status" value="1"/>
</dbReference>
<organism evidence="4 5">
    <name type="scientific">Cohnella cellulosilytica</name>
    <dbReference type="NCBI Taxonomy" id="986710"/>
    <lineage>
        <taxon>Bacteria</taxon>
        <taxon>Bacillati</taxon>
        <taxon>Bacillota</taxon>
        <taxon>Bacilli</taxon>
        <taxon>Bacillales</taxon>
        <taxon>Paenibacillaceae</taxon>
        <taxon>Cohnella</taxon>
    </lineage>
</organism>
<evidence type="ECO:0000313" key="4">
    <source>
        <dbReference type="EMBL" id="MFC7153120.1"/>
    </source>
</evidence>
<comment type="caution">
    <text evidence="4">The sequence shown here is derived from an EMBL/GenBank/DDBJ whole genome shotgun (WGS) entry which is preliminary data.</text>
</comment>
<dbReference type="GO" id="GO:0016746">
    <property type="term" value="F:acyltransferase activity"/>
    <property type="evidence" value="ECO:0007669"/>
    <property type="project" value="UniProtKB-KW"/>
</dbReference>
<accession>A0ABW2FLY7</accession>
<dbReference type="SUPFAM" id="SSF55729">
    <property type="entry name" value="Acyl-CoA N-acyltransferases (Nat)"/>
    <property type="match status" value="1"/>
</dbReference>
<evidence type="ECO:0000259" key="3">
    <source>
        <dbReference type="PROSITE" id="PS51186"/>
    </source>
</evidence>
<evidence type="ECO:0000256" key="2">
    <source>
        <dbReference type="ARBA" id="ARBA00023315"/>
    </source>
</evidence>
<keyword evidence="1 4" id="KW-0808">Transferase</keyword>
<dbReference type="Proteomes" id="UP001596378">
    <property type="component" value="Unassembled WGS sequence"/>
</dbReference>
<evidence type="ECO:0000313" key="5">
    <source>
        <dbReference type="Proteomes" id="UP001596378"/>
    </source>
</evidence>